<dbReference type="RefSeq" id="XP_030646327.1">
    <property type="nucleotide sequence ID" value="XM_030790467.1"/>
</dbReference>
<name>A0A6J2WRG2_CHACN</name>
<evidence type="ECO:0000256" key="2">
    <source>
        <dbReference type="ARBA" id="ARBA00022490"/>
    </source>
</evidence>
<evidence type="ECO:0000256" key="5">
    <source>
        <dbReference type="ARBA" id="ARBA00022741"/>
    </source>
</evidence>
<dbReference type="Pfam" id="PF17776">
    <property type="entry name" value="NLRC4_HD2"/>
    <property type="match status" value="1"/>
</dbReference>
<dbReference type="GO" id="GO:0005524">
    <property type="term" value="F:ATP binding"/>
    <property type="evidence" value="ECO:0007669"/>
    <property type="project" value="UniProtKB-KW"/>
</dbReference>
<comment type="subcellular location">
    <subcellularLocation>
        <location evidence="1">Cytoplasm</location>
    </subcellularLocation>
</comment>
<dbReference type="PROSITE" id="PS50837">
    <property type="entry name" value="NACHT"/>
    <property type="match status" value="1"/>
</dbReference>
<dbReference type="PANTHER" id="PTHR24106">
    <property type="entry name" value="NACHT, LRR AND CARD DOMAINS-CONTAINING"/>
    <property type="match status" value="1"/>
</dbReference>
<dbReference type="InParanoid" id="A0A6J2WRG2"/>
<dbReference type="InterPro" id="IPR032675">
    <property type="entry name" value="LRR_dom_sf"/>
</dbReference>
<dbReference type="InterPro" id="IPR027417">
    <property type="entry name" value="P-loop_NTPase"/>
</dbReference>
<dbReference type="CDD" id="cd00116">
    <property type="entry name" value="LRR_RI"/>
    <property type="match status" value="1"/>
</dbReference>
<gene>
    <name evidence="9" type="primary">LOC115826587</name>
</gene>
<evidence type="ECO:0000259" key="7">
    <source>
        <dbReference type="PROSITE" id="PS50837"/>
    </source>
</evidence>
<dbReference type="Pfam" id="PF14484">
    <property type="entry name" value="FISNA"/>
    <property type="match status" value="1"/>
</dbReference>
<evidence type="ECO:0000256" key="6">
    <source>
        <dbReference type="ARBA" id="ARBA00022840"/>
    </source>
</evidence>
<dbReference type="InterPro" id="IPR041267">
    <property type="entry name" value="NLRP_HD2"/>
</dbReference>
<feature type="domain" description="NACHT" evidence="7">
    <location>
        <begin position="60"/>
        <end position="194"/>
    </location>
</feature>
<dbReference type="InterPro" id="IPR001611">
    <property type="entry name" value="Leu-rich_rpt"/>
</dbReference>
<keyword evidence="4" id="KW-0677">Repeat</keyword>
<dbReference type="Proteomes" id="UP000504632">
    <property type="component" value="Chromosome 13"/>
</dbReference>
<reference evidence="9" key="1">
    <citation type="submission" date="2025-08" db="UniProtKB">
        <authorList>
            <consortium name="RefSeq"/>
        </authorList>
    </citation>
    <scope>IDENTIFICATION</scope>
</reference>
<evidence type="ECO:0000256" key="4">
    <source>
        <dbReference type="ARBA" id="ARBA00022737"/>
    </source>
</evidence>
<dbReference type="FunFam" id="3.80.10.10:FF:000782">
    <property type="entry name" value="Si:ch211-196h16.4"/>
    <property type="match status" value="1"/>
</dbReference>
<organism evidence="8 9">
    <name type="scientific">Chanos chanos</name>
    <name type="common">Milkfish</name>
    <name type="synonym">Mugil chanos</name>
    <dbReference type="NCBI Taxonomy" id="29144"/>
    <lineage>
        <taxon>Eukaryota</taxon>
        <taxon>Metazoa</taxon>
        <taxon>Chordata</taxon>
        <taxon>Craniata</taxon>
        <taxon>Vertebrata</taxon>
        <taxon>Euteleostomi</taxon>
        <taxon>Actinopterygii</taxon>
        <taxon>Neopterygii</taxon>
        <taxon>Teleostei</taxon>
        <taxon>Ostariophysi</taxon>
        <taxon>Gonorynchiformes</taxon>
        <taxon>Chanidae</taxon>
        <taxon>Chanos</taxon>
    </lineage>
</organism>
<dbReference type="FunFam" id="3.40.50.300:FF:001524">
    <property type="entry name" value="Si:dkey-126g1.7"/>
    <property type="match status" value="1"/>
</dbReference>
<dbReference type="Gene3D" id="3.40.50.300">
    <property type="entry name" value="P-loop containing nucleotide triphosphate hydrolases"/>
    <property type="match status" value="1"/>
</dbReference>
<keyword evidence="5" id="KW-0547">Nucleotide-binding</keyword>
<dbReference type="InterPro" id="IPR029495">
    <property type="entry name" value="NACHT-assoc"/>
</dbReference>
<dbReference type="InterPro" id="IPR007111">
    <property type="entry name" value="NACHT_NTPase"/>
</dbReference>
<dbReference type="Gene3D" id="3.80.10.10">
    <property type="entry name" value="Ribonuclease Inhibitor"/>
    <property type="match status" value="3"/>
</dbReference>
<dbReference type="Pfam" id="PF05729">
    <property type="entry name" value="NACHT"/>
    <property type="match status" value="1"/>
</dbReference>
<keyword evidence="2" id="KW-0963">Cytoplasm</keyword>
<keyword evidence="8" id="KW-1185">Reference proteome</keyword>
<evidence type="ECO:0000256" key="1">
    <source>
        <dbReference type="ARBA" id="ARBA00004496"/>
    </source>
</evidence>
<keyword evidence="3" id="KW-0433">Leucine-rich repeat</keyword>
<dbReference type="OrthoDB" id="120976at2759"/>
<dbReference type="FunFam" id="3.80.10.10:FF:001632">
    <property type="entry name" value="Uncharacterized protein"/>
    <property type="match status" value="1"/>
</dbReference>
<keyword evidence="6" id="KW-0067">ATP-binding</keyword>
<dbReference type="SMART" id="SM00368">
    <property type="entry name" value="LRR_RI"/>
    <property type="match status" value="16"/>
</dbReference>
<dbReference type="AlphaFoldDB" id="A0A6J2WRG2"/>
<evidence type="ECO:0000256" key="3">
    <source>
        <dbReference type="ARBA" id="ARBA00022614"/>
    </source>
</evidence>
<dbReference type="SUPFAM" id="SSF52047">
    <property type="entry name" value="RNI-like"/>
    <property type="match status" value="2"/>
</dbReference>
<dbReference type="InterPro" id="IPR041075">
    <property type="entry name" value="NOD1/2_WH"/>
</dbReference>
<protein>
    <submittedName>
        <fullName evidence="9">NACHT, LRR and PYD domains-containing protein 3-like</fullName>
    </submittedName>
</protein>
<dbReference type="GO" id="GO:0005737">
    <property type="term" value="C:cytoplasm"/>
    <property type="evidence" value="ECO:0007669"/>
    <property type="project" value="UniProtKB-SubCell"/>
</dbReference>
<dbReference type="Pfam" id="PF13516">
    <property type="entry name" value="LRR_6"/>
    <property type="match status" value="7"/>
</dbReference>
<evidence type="ECO:0000313" key="8">
    <source>
        <dbReference type="Proteomes" id="UP000504632"/>
    </source>
</evidence>
<dbReference type="GeneID" id="115826587"/>
<dbReference type="InterPro" id="IPR051261">
    <property type="entry name" value="NLR"/>
</dbReference>
<proteinExistence type="predicted"/>
<dbReference type="Pfam" id="PF17779">
    <property type="entry name" value="WHD_NOD2"/>
    <property type="match status" value="1"/>
</dbReference>
<evidence type="ECO:0000313" key="9">
    <source>
        <dbReference type="RefSeq" id="XP_030646327.1"/>
    </source>
</evidence>
<sequence length="1019" mass="113253">MLLNEINTEFHIIKGDSAEVTKEHDFRHIQRVSRTPATTEVRIQYYDVFKRVCMQDKPIRTVLTRGTAGIGKTVSVHKFIVDWAKGKDNQDIHFIFPLPFRDLNLKQEIKLSLMDLLSQFFPDTKILRVTDYFSYKVMFIFDGLDECRLPLDFENNKVFCDITKPTSLDVLLTNLIKGNLLPSALIWITSRPAAASIIPPECVDRLTEIQGFSDPQKEEYFRKKISDQTLASRIITHIKSSKSLCIMSHIPVFCWISATVLERMLSEPETGEIPNTLTETYTHFLIFQTKQRNPKCDEHEGGPHWNKENILSLGKLAFQQLEKGNLIFSEEDLREHGIDVREGSLFSGVSTQIFREEFGLYQGKVYSFIHLSVQEFLAALFVLLSFINKDETDQLSSLFNTETMSDLLRSAVDKTLKNKNGHLDLFLQFLLGLSLESNQSLLQGLLMQTESSSQSKEELVKYIKEKIRKNRSLEQSINLFHCLNELNDHSLVEEVQKYVSGDCNHLSRVSLSSAQWSALVFVLLTTKETLNVFTLKKYGSEECLLKMLAVVKSSRKAELSDSKLTEKSCEALASVLSSNFSCLSELQLSNNNLQDSGVTLLSAGLMNPHCKVSILWLRTCNLTEKSCSTLASVLSSNSHLRLMDLSYNNLQDSGVKLLSTGLENPLCKLEKLGLNGCKLTGKSCATLVSVLIPNYSLMELTLSENNLQDTGVKLLSVGLEDPQSKMETLGLNRCNLTEKSCGALASVLRSNSSSLRLLHLTNNNLQDSGMKLLSAGLGDPHCKLETLWLWNNSITQEGFVALVSALRSNPSHLRELDLSESKPGDSGVKQLTALLKDPNCKLEKMMLYKCDITEKGCTVLASALSSNSFLRELNLNGNNLQDAGVKLLSAGLKNQHCKLKLLGLSGCNLTEKSGAALASVLSSDSSSLILLNLSNNSLQDSGVTLLSAGLEDAHCKLETLNLCNCSITEKGCSALASALQSNPSHLRELDMRQNKPGDSGVKLLSALLENPHCKLETLP</sequence>
<accession>A0A6J2WRG2</accession>